<evidence type="ECO:0000256" key="4">
    <source>
        <dbReference type="ARBA" id="ARBA00023136"/>
    </source>
</evidence>
<evidence type="ECO:0000256" key="1">
    <source>
        <dbReference type="ARBA" id="ARBA00004167"/>
    </source>
</evidence>
<keyword evidence="2" id="KW-0812">Transmembrane</keyword>
<keyword evidence="3" id="KW-1133">Transmembrane helix</keyword>
<evidence type="ECO:0000313" key="7">
    <source>
        <dbReference type="EMBL" id="WAS96079.1"/>
    </source>
</evidence>
<feature type="region of interest" description="Disordered" evidence="6">
    <location>
        <begin position="1"/>
        <end position="39"/>
    </location>
</feature>
<dbReference type="PRINTS" id="PR01185">
    <property type="entry name" value="INTEGRINA"/>
</dbReference>
<comment type="subcellular location">
    <subcellularLocation>
        <location evidence="1">Membrane</location>
        <topology evidence="1">Single-pass membrane protein</topology>
    </subcellularLocation>
</comment>
<protein>
    <recommendedName>
        <fullName evidence="9">Repeat domain-containing protein</fullName>
    </recommendedName>
</protein>
<dbReference type="InterPro" id="IPR045232">
    <property type="entry name" value="FAM234"/>
</dbReference>
<evidence type="ECO:0000256" key="6">
    <source>
        <dbReference type="SAM" id="MobiDB-lite"/>
    </source>
</evidence>
<evidence type="ECO:0000256" key="2">
    <source>
        <dbReference type="ARBA" id="ARBA00022692"/>
    </source>
</evidence>
<dbReference type="InterPro" id="IPR000413">
    <property type="entry name" value="Integrin_alpha"/>
</dbReference>
<dbReference type="EMBL" id="CP114040">
    <property type="protein sequence ID" value="WAS96079.1"/>
    <property type="molecule type" value="Genomic_DNA"/>
</dbReference>
<name>A0ABY7HAK9_9BACT</name>
<reference evidence="7" key="1">
    <citation type="submission" date="2022-11" db="EMBL/GenBank/DDBJ databases">
        <title>Minimal conservation of predation-associated metabolite biosynthetic gene clusters underscores biosynthetic potential of Myxococcota including descriptions for ten novel species: Archangium lansinium sp. nov., Myxococcus landrumus sp. nov., Nannocystis bai.</title>
        <authorList>
            <person name="Ahearne A."/>
            <person name="Stevens C."/>
            <person name="Dowd S."/>
        </authorList>
    </citation>
    <scope>NUCLEOTIDE SEQUENCE</scope>
    <source>
        <strain evidence="7">Fl3</strain>
    </source>
</reference>
<dbReference type="Gene3D" id="2.130.10.130">
    <property type="entry name" value="Integrin alpha, N-terminal"/>
    <property type="match status" value="2"/>
</dbReference>
<gene>
    <name evidence="7" type="ORF">O0S08_07930</name>
</gene>
<evidence type="ECO:0000256" key="3">
    <source>
        <dbReference type="ARBA" id="ARBA00022989"/>
    </source>
</evidence>
<accession>A0ABY7HAK9</accession>
<dbReference type="PANTHER" id="PTHR21419">
    <property type="match status" value="1"/>
</dbReference>
<evidence type="ECO:0008006" key="9">
    <source>
        <dbReference type="Google" id="ProtNLM"/>
    </source>
</evidence>
<proteinExistence type="predicted"/>
<evidence type="ECO:0000256" key="5">
    <source>
        <dbReference type="ARBA" id="ARBA00023180"/>
    </source>
</evidence>
<dbReference type="SUPFAM" id="SSF69318">
    <property type="entry name" value="Integrin alpha N-terminal domain"/>
    <property type="match status" value="2"/>
</dbReference>
<keyword evidence="8" id="KW-1185">Reference proteome</keyword>
<dbReference type="Gene3D" id="2.60.40.10">
    <property type="entry name" value="Immunoglobulins"/>
    <property type="match status" value="1"/>
</dbReference>
<sequence>MTTGSTTETSTTTDSTTETSTTTESTTETSTTTDSTTSGGAESCALLCGLPAGCCAAGEECLSGACVPACEGGVHCGPDDSICCAAGEVCLGDACQLPLGPCQDSSECEAGQSCDPLLGQCLPLPDSLGCEPGPLDVALAWEWTTDQVATTPIIADVDDDGVPDVVVSATAGTGTWPVGEIVLLDGATGEEKWRIAHDPGNMQFGSHGRSTLAVGDVSGDGVPDIIYAGRPEGVMQLAPIHAVDGQGQLLWTARLANDQIAKVRVDNASVTVANLDDDPEAEVALGAMILDHDGLVVWNQNNNGVQFGTPFNGNTPLYFGGLATVADLDGDDKPELVTGREAWKIDWVVADPPTVTLSLFWANDNNPVPAHNNDGWPAVADLDGDGKPEVVLTAWPTIRAINGQTGQLWCGVDPTDAACMMNPALRTAPIPIKGGSLGGPATIADFDGDGRPEAALTGGVAFAVYDFNRPGEQIVKPQVDPMPASGAMYARWTSPVQDTSSAATGASAFDFQGDGVVEVLQQDECFARVLDGATGDVVLEIMNSSSTIHEYPLVADVDGDGTSELVMVANLGDPKNVTDCTADTPDFMPRKGVFVYRAQAGAWPQARDVWTQHTYHGTNADAAGNPPLVEQANWTVPGLNNFRQSATVGPFHPADLTLSLAADVAECPAEFALVATIHNEGSVGAPAGIDVSFYAGLNDSGALLGTAATTEGIVPGGSTQVTWTVPEPPVDMPTNFFAVIGPDGGLVPECLDSNNDALLTQASCAD</sequence>
<dbReference type="InterPro" id="IPR013783">
    <property type="entry name" value="Ig-like_fold"/>
</dbReference>
<dbReference type="Proteomes" id="UP001164459">
    <property type="component" value="Chromosome"/>
</dbReference>
<dbReference type="RefSeq" id="WP_269038421.1">
    <property type="nucleotide sequence ID" value="NZ_CP114040.1"/>
</dbReference>
<dbReference type="InterPro" id="IPR028994">
    <property type="entry name" value="Integrin_alpha_N"/>
</dbReference>
<evidence type="ECO:0000313" key="8">
    <source>
        <dbReference type="Proteomes" id="UP001164459"/>
    </source>
</evidence>
<keyword evidence="5" id="KW-0325">Glycoprotein</keyword>
<organism evidence="7 8">
    <name type="scientific">Nannocystis punicea</name>
    <dbReference type="NCBI Taxonomy" id="2995304"/>
    <lineage>
        <taxon>Bacteria</taxon>
        <taxon>Pseudomonadati</taxon>
        <taxon>Myxococcota</taxon>
        <taxon>Polyangia</taxon>
        <taxon>Nannocystales</taxon>
        <taxon>Nannocystaceae</taxon>
        <taxon>Nannocystis</taxon>
    </lineage>
</organism>
<dbReference type="PANTHER" id="PTHR21419:SF30">
    <property type="entry name" value="IG-LIKE DOMAIN-CONTAINING PROTEIN"/>
    <property type="match status" value="1"/>
</dbReference>
<keyword evidence="4" id="KW-0472">Membrane</keyword>